<evidence type="ECO:0000313" key="3">
    <source>
        <dbReference type="Proteomes" id="UP000494040"/>
    </source>
</evidence>
<dbReference type="AlphaFoldDB" id="A0A8I6S4G9"/>
<gene>
    <name evidence="2" type="primary">106670106</name>
</gene>
<protein>
    <submittedName>
        <fullName evidence="2">Uncharacterized protein</fullName>
    </submittedName>
</protein>
<proteinExistence type="predicted"/>
<reference evidence="2" key="1">
    <citation type="submission" date="2022-01" db="UniProtKB">
        <authorList>
            <consortium name="EnsemblMetazoa"/>
        </authorList>
    </citation>
    <scope>IDENTIFICATION</scope>
</reference>
<organism evidence="2 3">
    <name type="scientific">Cimex lectularius</name>
    <name type="common">Bed bug</name>
    <name type="synonym">Acanthia lectularia</name>
    <dbReference type="NCBI Taxonomy" id="79782"/>
    <lineage>
        <taxon>Eukaryota</taxon>
        <taxon>Metazoa</taxon>
        <taxon>Ecdysozoa</taxon>
        <taxon>Arthropoda</taxon>
        <taxon>Hexapoda</taxon>
        <taxon>Insecta</taxon>
        <taxon>Pterygota</taxon>
        <taxon>Neoptera</taxon>
        <taxon>Paraneoptera</taxon>
        <taxon>Hemiptera</taxon>
        <taxon>Heteroptera</taxon>
        <taxon>Panheteroptera</taxon>
        <taxon>Cimicomorpha</taxon>
        <taxon>Cimicidae</taxon>
        <taxon>Cimex</taxon>
    </lineage>
</organism>
<sequence>MAKRDGDDNLSPEMQAKMQAAKKLQDELNAKLSQFGQIASNKNMSSVKEYDDLEKELLELKKYAASVKNENDAKLNDMINAMNKKMEKMAKTALEEQATNAKQFLNLTNEVRSMFNELVGMIETMDISPEDIQEMKSEYVKFEQYINVKSREAEAFLSKVGDLIKKVEDPNNVMKFNKEKLIPKIDEWIAKMEAARDPRQYVIVVPINRYTQGGGSSQNVYPTAGRFPELPPPPGGSEQSFGRK</sequence>
<evidence type="ECO:0000256" key="1">
    <source>
        <dbReference type="SAM" id="MobiDB-lite"/>
    </source>
</evidence>
<feature type="region of interest" description="Disordered" evidence="1">
    <location>
        <begin position="213"/>
        <end position="244"/>
    </location>
</feature>
<dbReference type="OrthoDB" id="10582162at2759"/>
<dbReference type="EnsemblMetazoa" id="XM_014400133.1">
    <property type="protein sequence ID" value="XP_014255619.1"/>
    <property type="gene ID" value="LOC106670106"/>
</dbReference>
<keyword evidence="3" id="KW-1185">Reference proteome</keyword>
<feature type="region of interest" description="Disordered" evidence="1">
    <location>
        <begin position="1"/>
        <end position="23"/>
    </location>
</feature>
<evidence type="ECO:0000313" key="2">
    <source>
        <dbReference type="EnsemblMetazoa" id="XP_014255619.1"/>
    </source>
</evidence>
<accession>A0A8I6S4G9</accession>
<dbReference type="Proteomes" id="UP000494040">
    <property type="component" value="Unassembled WGS sequence"/>
</dbReference>
<name>A0A8I6S4G9_CIMLE</name>